<dbReference type="GO" id="GO:0003755">
    <property type="term" value="F:peptidyl-prolyl cis-trans isomerase activity"/>
    <property type="evidence" value="ECO:0007669"/>
    <property type="project" value="UniProtKB-KW"/>
</dbReference>
<evidence type="ECO:0000313" key="14">
    <source>
        <dbReference type="EMBL" id="EFC52337.1"/>
    </source>
</evidence>
<evidence type="ECO:0000256" key="6">
    <source>
        <dbReference type="ARBA" id="ARBA00023136"/>
    </source>
</evidence>
<dbReference type="InterPro" id="IPR000297">
    <property type="entry name" value="PPIase_PpiC"/>
</dbReference>
<evidence type="ECO:0000256" key="4">
    <source>
        <dbReference type="ARBA" id="ARBA00022692"/>
    </source>
</evidence>
<reference evidence="14 15" key="1">
    <citation type="submission" date="2010-01" db="EMBL/GenBank/DDBJ databases">
        <authorList>
            <person name="Weinstock G."/>
            <person name="Sodergren E."/>
            <person name="Clifton S."/>
            <person name="Fulton L."/>
            <person name="Fulton B."/>
            <person name="Courtney L."/>
            <person name="Fronick C."/>
            <person name="Harrison M."/>
            <person name="Strong C."/>
            <person name="Farmer C."/>
            <person name="Delahaunty K."/>
            <person name="Markovic C."/>
            <person name="Hall O."/>
            <person name="Minx P."/>
            <person name="Tomlinson C."/>
            <person name="Mitreva M."/>
            <person name="Nelson J."/>
            <person name="Hou S."/>
            <person name="Wollam A."/>
            <person name="Pepin K.H."/>
            <person name="Johnson M."/>
            <person name="Bhonagiri V."/>
            <person name="Nash W.E."/>
            <person name="Warren W."/>
            <person name="Chinwalla A."/>
            <person name="Mardis E.R."/>
            <person name="Wilson R.K."/>
        </authorList>
    </citation>
    <scope>NUCLEOTIDE SEQUENCE [LARGE SCALE GENOMIC DNA]</scope>
    <source>
        <strain evidence="14 15">NJ9703</strain>
    </source>
</reference>
<dbReference type="Pfam" id="PF13624">
    <property type="entry name" value="SurA_N_3"/>
    <property type="match status" value="1"/>
</dbReference>
<protein>
    <recommendedName>
        <fullName evidence="10">Periplasmic chaperone PpiD</fullName>
    </recommendedName>
    <alternativeName>
        <fullName evidence="11">Periplasmic folding chaperone</fullName>
    </alternativeName>
</protein>
<dbReference type="EMBL" id="ACEO02000004">
    <property type="protein sequence ID" value="EFC52337.1"/>
    <property type="molecule type" value="Genomic_DNA"/>
</dbReference>
<dbReference type="InterPro" id="IPR046357">
    <property type="entry name" value="PPIase_dom_sf"/>
</dbReference>
<dbReference type="PANTHER" id="PTHR47529:SF1">
    <property type="entry name" value="PERIPLASMIC CHAPERONE PPID"/>
    <property type="match status" value="1"/>
</dbReference>
<keyword evidence="7" id="KW-0143">Chaperone</keyword>
<comment type="caution">
    <text evidence="14">The sequence shown here is derived from an EMBL/GenBank/DDBJ whole genome shotgun (WGS) entry which is preliminary data.</text>
</comment>
<gene>
    <name evidence="14" type="ORF">NEISUBOT_04080</name>
</gene>
<keyword evidence="4" id="KW-0812">Transmembrane</keyword>
<keyword evidence="12" id="KW-0697">Rotamase</keyword>
<name>A0A9W5IR79_NEISU</name>
<dbReference type="PROSITE" id="PS50198">
    <property type="entry name" value="PPIC_PPIASE_2"/>
    <property type="match status" value="1"/>
</dbReference>
<evidence type="ECO:0000259" key="13">
    <source>
        <dbReference type="PROSITE" id="PS50198"/>
    </source>
</evidence>
<evidence type="ECO:0000256" key="9">
    <source>
        <dbReference type="ARBA" id="ARBA00038408"/>
    </source>
</evidence>
<evidence type="ECO:0000256" key="2">
    <source>
        <dbReference type="ARBA" id="ARBA00022475"/>
    </source>
</evidence>
<dbReference type="GO" id="GO:0005886">
    <property type="term" value="C:plasma membrane"/>
    <property type="evidence" value="ECO:0007669"/>
    <property type="project" value="UniProtKB-SubCell"/>
</dbReference>
<keyword evidence="2" id="KW-1003">Cell membrane</keyword>
<dbReference type="Gene3D" id="1.10.4030.10">
    <property type="entry name" value="Porin chaperone SurA, peptide-binding domain"/>
    <property type="match status" value="1"/>
</dbReference>
<dbReference type="InterPro" id="IPR023058">
    <property type="entry name" value="PPIase_PpiC_CS"/>
</dbReference>
<dbReference type="InterPro" id="IPR027304">
    <property type="entry name" value="Trigger_fact/SurA_dom_sf"/>
</dbReference>
<sequence length="617" mass="66957">MFHIVEKYKTPAQIVLGIIGLTFIGFGANNLSSPGSDYIVKVGDEKVSEHALQIAIQNEQAAGNNAPSRDAVFQSLLQRAYLKQGAKLMGIAVSQEQIKQVIVDDPNFHDASGKFSQDLLKKYLDQRRMTEDQFVEDIREQFQLQNLLNLVQNGALVSDAQARQLINLTQATRTIRSFTFSPEAFAAQVKVDDAALQKYYEAHKKDYLIPQAVKLEYVALNIKDLADKQTVSAEEVQKAYDSKSVDLSPRAEIAHIFIPVMPNGDEASNAEIKAEVDKMAAELKEHPDSFAELAAKYSKDLSSSNKGGNLGYLSKGGGSGFGPEFDKAAFALGKGEVSDTVKSSLGYHVIKVLNVEAEPTLEQAKARIEAALKLKKAASAFNAAKEKLGEDAFNDPSSLAKAAANSGLKVENLDEWVTRAGAKEAGLPETLINAAFSDDVLKKKHNSEVIAINNETVWVIRAKEVREEKIAPFAEVKDNVRAAYQRSEAAKLAEKKAQETLAALKAGKAADVQWSPVSQLSAQDARKTMSPEAYAALLKARPVGGKPAYTLLEGMPAPVIMEVQSVSAPENADSQIPAAKQALVQQLSANVFDALLQYLDKKIDRTQGAQQVNNAAE</sequence>
<evidence type="ECO:0000256" key="3">
    <source>
        <dbReference type="ARBA" id="ARBA00022519"/>
    </source>
</evidence>
<dbReference type="SUPFAM" id="SSF109998">
    <property type="entry name" value="Triger factor/SurA peptide-binding domain-like"/>
    <property type="match status" value="1"/>
</dbReference>
<dbReference type="SUPFAM" id="SSF54534">
    <property type="entry name" value="FKBP-like"/>
    <property type="match status" value="1"/>
</dbReference>
<dbReference type="Pfam" id="PF00639">
    <property type="entry name" value="Rotamase"/>
    <property type="match status" value="1"/>
</dbReference>
<dbReference type="Gene3D" id="3.10.50.40">
    <property type="match status" value="1"/>
</dbReference>
<proteinExistence type="inferred from homology"/>
<dbReference type="PANTHER" id="PTHR47529">
    <property type="entry name" value="PEPTIDYL-PROLYL CIS-TRANS ISOMERASE D"/>
    <property type="match status" value="1"/>
</dbReference>
<dbReference type="RefSeq" id="WP_004519736.1">
    <property type="nucleotide sequence ID" value="NZ_ACEO02000004.1"/>
</dbReference>
<organism evidence="14 15">
    <name type="scientific">Neisseria subflava NJ9703</name>
    <dbReference type="NCBI Taxonomy" id="546268"/>
    <lineage>
        <taxon>Bacteria</taxon>
        <taxon>Pseudomonadati</taxon>
        <taxon>Pseudomonadota</taxon>
        <taxon>Betaproteobacteria</taxon>
        <taxon>Neisseriales</taxon>
        <taxon>Neisseriaceae</taxon>
        <taxon>Neisseria</taxon>
    </lineage>
</organism>
<dbReference type="Proteomes" id="UP000004621">
    <property type="component" value="Unassembled WGS sequence"/>
</dbReference>
<comment type="subcellular location">
    <subcellularLocation>
        <location evidence="1">Cell inner membrane</location>
        <topology evidence="1">Single-pass type II membrane protein</topology>
        <orientation evidence="1">Periplasmic side</orientation>
    </subcellularLocation>
</comment>
<evidence type="ECO:0000256" key="12">
    <source>
        <dbReference type="PROSITE-ProRule" id="PRU00278"/>
    </source>
</evidence>
<dbReference type="AlphaFoldDB" id="A0A9W5IR79"/>
<evidence type="ECO:0000256" key="7">
    <source>
        <dbReference type="ARBA" id="ARBA00023186"/>
    </source>
</evidence>
<keyword evidence="5" id="KW-1133">Transmembrane helix</keyword>
<evidence type="ECO:0000256" key="1">
    <source>
        <dbReference type="ARBA" id="ARBA00004382"/>
    </source>
</evidence>
<evidence type="ECO:0000256" key="8">
    <source>
        <dbReference type="ARBA" id="ARBA00023235"/>
    </source>
</evidence>
<keyword evidence="6" id="KW-0472">Membrane</keyword>
<dbReference type="InterPro" id="IPR052029">
    <property type="entry name" value="PpiD_chaperone"/>
</dbReference>
<keyword evidence="3" id="KW-0997">Cell inner membrane</keyword>
<comment type="similarity">
    <text evidence="9">Belongs to the PpiD chaperone family.</text>
</comment>
<evidence type="ECO:0000256" key="11">
    <source>
        <dbReference type="ARBA" id="ARBA00042775"/>
    </source>
</evidence>
<accession>A0A9W5IR79</accession>
<evidence type="ECO:0000256" key="10">
    <source>
        <dbReference type="ARBA" id="ARBA00040743"/>
    </source>
</evidence>
<evidence type="ECO:0000313" key="15">
    <source>
        <dbReference type="Proteomes" id="UP000004621"/>
    </source>
</evidence>
<keyword evidence="8 12" id="KW-0413">Isomerase</keyword>
<evidence type="ECO:0000256" key="5">
    <source>
        <dbReference type="ARBA" id="ARBA00022989"/>
    </source>
</evidence>
<feature type="domain" description="PpiC" evidence="13">
    <location>
        <begin position="248"/>
        <end position="354"/>
    </location>
</feature>
<dbReference type="PROSITE" id="PS01096">
    <property type="entry name" value="PPIC_PPIASE_1"/>
    <property type="match status" value="1"/>
</dbReference>